<dbReference type="GO" id="GO:0030246">
    <property type="term" value="F:carbohydrate binding"/>
    <property type="evidence" value="ECO:0007669"/>
    <property type="project" value="UniProtKB-KW"/>
</dbReference>
<keyword evidence="9" id="KW-1015">Disulfide bond</keyword>
<comment type="subcellular location">
    <subcellularLocation>
        <location evidence="1">Membrane</location>
        <topology evidence="1">Single-pass type I membrane protein</topology>
    </subcellularLocation>
</comment>
<sequence>PSPLLLTPPPWGSWPQEGYTLQMQRVVTVQEGLCVHVPCSFSYPQDGWNDSDPVHGYWFREGAQSHQEALVATNDPARTVQKETQGRFLLLGDPRRNNCSLSIRDARRRDNGSYSFWVGRRRQEKWSHTSPRLSVHVTALTHTPDILLPGTLECGRPTNLTCSVPWACEQGTPPIFSWMSSAPTSLGPRTTRSSVLTLTPRPQDHGTSLTCQVTLPGASVTRSTTVHLNVSYAPQNVTVSIFQGNPLEILPNTSSLPVLEGQALRLLCAADSNPPAHLSWFQGTPALNATPVSNTGILELPRGVSAEGGEFTCQAQHPLGSRHVSLSLSVHYPPQLLGPSCSWEAEGLRCSCCSRAQPAPSLRWRLGEGLQEGNGSHGPFRATPSSAGPWANSSLSLLAELSSGLRLSCEAHNVHGTRSPAFAAGQSGCGALVAIGVVSVKILLLCLWVGGHEDLGQAGGRAGGENPTRPMVSVPSSGRVSRVGRFLLSSRRPWGLDLLSPPQSPPAPHRAQGGEAAALCAPVQPP</sequence>
<evidence type="ECO:0000256" key="4">
    <source>
        <dbReference type="ARBA" id="ARBA00022734"/>
    </source>
</evidence>
<dbReference type="InterPro" id="IPR051036">
    <property type="entry name" value="SIGLEC"/>
</dbReference>
<dbReference type="InterPro" id="IPR036179">
    <property type="entry name" value="Ig-like_dom_sf"/>
</dbReference>
<dbReference type="PROSITE" id="PS50835">
    <property type="entry name" value="IG_LIKE"/>
    <property type="match status" value="3"/>
</dbReference>
<reference evidence="15" key="2">
    <citation type="submission" date="2025-09" db="UniProtKB">
        <authorList>
            <consortium name="Ensembl"/>
        </authorList>
    </citation>
    <scope>IDENTIFICATION</scope>
</reference>
<dbReference type="Gene3D" id="2.60.40.10">
    <property type="entry name" value="Immunoglobulins"/>
    <property type="match status" value="3"/>
</dbReference>
<evidence type="ECO:0000256" key="3">
    <source>
        <dbReference type="ARBA" id="ARBA00022729"/>
    </source>
</evidence>
<dbReference type="GO" id="GO:0005886">
    <property type="term" value="C:plasma membrane"/>
    <property type="evidence" value="ECO:0007669"/>
    <property type="project" value="TreeGrafter"/>
</dbReference>
<dbReference type="SMART" id="SM00408">
    <property type="entry name" value="IGc2"/>
    <property type="match status" value="1"/>
</dbReference>
<name>A0A8C8ZUG5_PROSS</name>
<evidence type="ECO:0000313" key="16">
    <source>
        <dbReference type="Proteomes" id="UP000694414"/>
    </source>
</evidence>
<keyword evidence="10" id="KW-0325">Glycoprotein</keyword>
<dbReference type="Ensembl" id="ENSPSMT00000027885.1">
    <property type="protein sequence ID" value="ENSPSMP00000024027.1"/>
    <property type="gene ID" value="ENSPSMG00000016960.1"/>
</dbReference>
<evidence type="ECO:0000256" key="13">
    <source>
        <dbReference type="SAM" id="MobiDB-lite"/>
    </source>
</evidence>
<feature type="domain" description="Ig-like" evidence="14">
    <location>
        <begin position="251"/>
        <end position="329"/>
    </location>
</feature>
<dbReference type="InterPro" id="IPR003599">
    <property type="entry name" value="Ig_sub"/>
</dbReference>
<evidence type="ECO:0000256" key="12">
    <source>
        <dbReference type="ARBA" id="ARBA00038361"/>
    </source>
</evidence>
<keyword evidence="4" id="KW-0430">Lectin</keyword>
<evidence type="ECO:0000256" key="7">
    <source>
        <dbReference type="ARBA" id="ARBA00022989"/>
    </source>
</evidence>
<evidence type="ECO:0000256" key="6">
    <source>
        <dbReference type="ARBA" id="ARBA00022889"/>
    </source>
</evidence>
<dbReference type="PROSITE" id="PS00290">
    <property type="entry name" value="IG_MHC"/>
    <property type="match status" value="1"/>
</dbReference>
<dbReference type="Pfam" id="PF07686">
    <property type="entry name" value="V-set"/>
    <property type="match status" value="1"/>
</dbReference>
<keyword evidence="7" id="KW-1133">Transmembrane helix</keyword>
<dbReference type="Proteomes" id="UP000694414">
    <property type="component" value="Unplaced"/>
</dbReference>
<dbReference type="PANTHER" id="PTHR12035:SF132">
    <property type="entry name" value="MYELOID CELL SURFACE ANTIGEN CD33"/>
    <property type="match status" value="1"/>
</dbReference>
<evidence type="ECO:0000259" key="14">
    <source>
        <dbReference type="PROSITE" id="PS50835"/>
    </source>
</evidence>
<dbReference type="InterPro" id="IPR003006">
    <property type="entry name" value="Ig/MHC_CS"/>
</dbReference>
<evidence type="ECO:0000256" key="2">
    <source>
        <dbReference type="ARBA" id="ARBA00022692"/>
    </source>
</evidence>
<reference evidence="15" key="1">
    <citation type="submission" date="2025-08" db="UniProtKB">
        <authorList>
            <consortium name="Ensembl"/>
        </authorList>
    </citation>
    <scope>IDENTIFICATION</scope>
</reference>
<accession>A0A8C8ZUG5</accession>
<keyword evidence="11" id="KW-0393">Immunoglobulin domain</keyword>
<evidence type="ECO:0000256" key="9">
    <source>
        <dbReference type="ARBA" id="ARBA00023157"/>
    </source>
</evidence>
<evidence type="ECO:0000256" key="5">
    <source>
        <dbReference type="ARBA" id="ARBA00022737"/>
    </source>
</evidence>
<dbReference type="GeneTree" id="ENSGT01150000286907"/>
<feature type="region of interest" description="Disordered" evidence="13">
    <location>
        <begin position="495"/>
        <end position="526"/>
    </location>
</feature>
<keyword evidence="2" id="KW-0812">Transmembrane</keyword>
<dbReference type="GO" id="GO:0033691">
    <property type="term" value="F:sialic acid binding"/>
    <property type="evidence" value="ECO:0007669"/>
    <property type="project" value="TreeGrafter"/>
</dbReference>
<dbReference type="AlphaFoldDB" id="A0A8C8ZUG5"/>
<evidence type="ECO:0000256" key="8">
    <source>
        <dbReference type="ARBA" id="ARBA00023136"/>
    </source>
</evidence>
<dbReference type="InterPro" id="IPR013151">
    <property type="entry name" value="Immunoglobulin_dom"/>
</dbReference>
<comment type="similarity">
    <text evidence="12">Belongs to the immunoglobulin superfamily. SIGLEC (sialic acid binding Ig-like lectin) family.</text>
</comment>
<evidence type="ECO:0000256" key="11">
    <source>
        <dbReference type="ARBA" id="ARBA00023319"/>
    </source>
</evidence>
<dbReference type="SMART" id="SM00409">
    <property type="entry name" value="IG"/>
    <property type="match status" value="3"/>
</dbReference>
<keyword evidence="3" id="KW-0732">Signal</keyword>
<keyword evidence="6" id="KW-0130">Cell adhesion</keyword>
<dbReference type="InterPro" id="IPR007110">
    <property type="entry name" value="Ig-like_dom"/>
</dbReference>
<dbReference type="FunFam" id="2.60.40.10:FF:000912">
    <property type="entry name" value="Myeloid cell surface antigen CD33"/>
    <property type="match status" value="1"/>
</dbReference>
<proteinExistence type="inferred from homology"/>
<organism evidence="15 16">
    <name type="scientific">Prolemur simus</name>
    <name type="common">Greater bamboo lemur</name>
    <name type="synonym">Hapalemur simus</name>
    <dbReference type="NCBI Taxonomy" id="1328070"/>
    <lineage>
        <taxon>Eukaryota</taxon>
        <taxon>Metazoa</taxon>
        <taxon>Chordata</taxon>
        <taxon>Craniata</taxon>
        <taxon>Vertebrata</taxon>
        <taxon>Euteleostomi</taxon>
        <taxon>Mammalia</taxon>
        <taxon>Eutheria</taxon>
        <taxon>Euarchontoglires</taxon>
        <taxon>Primates</taxon>
        <taxon>Strepsirrhini</taxon>
        <taxon>Lemuriformes</taxon>
        <taxon>Lemuridae</taxon>
        <taxon>Prolemur</taxon>
    </lineage>
</organism>
<evidence type="ECO:0000313" key="15">
    <source>
        <dbReference type="Ensembl" id="ENSPSMP00000024027.1"/>
    </source>
</evidence>
<dbReference type="PANTHER" id="PTHR12035">
    <property type="entry name" value="SIALIC ACID BINDING IMMUNOGLOBULIN-LIKE LECTIN"/>
    <property type="match status" value="1"/>
</dbReference>
<feature type="domain" description="Ig-like" evidence="14">
    <location>
        <begin position="15"/>
        <end position="134"/>
    </location>
</feature>
<dbReference type="InterPro" id="IPR013106">
    <property type="entry name" value="Ig_V-set"/>
</dbReference>
<feature type="domain" description="Ig-like" evidence="14">
    <location>
        <begin position="144"/>
        <end position="227"/>
    </location>
</feature>
<dbReference type="GO" id="GO:0007155">
    <property type="term" value="P:cell adhesion"/>
    <property type="evidence" value="ECO:0007669"/>
    <property type="project" value="UniProtKB-KW"/>
</dbReference>
<keyword evidence="16" id="KW-1185">Reference proteome</keyword>
<dbReference type="FunFam" id="2.60.40.10:FF:000829">
    <property type="entry name" value="Sialic acid-binding Ig-like lectin 8"/>
    <property type="match status" value="1"/>
</dbReference>
<dbReference type="InterPro" id="IPR013783">
    <property type="entry name" value="Ig-like_fold"/>
</dbReference>
<dbReference type="SUPFAM" id="SSF48726">
    <property type="entry name" value="Immunoglobulin"/>
    <property type="match status" value="3"/>
</dbReference>
<evidence type="ECO:0000256" key="1">
    <source>
        <dbReference type="ARBA" id="ARBA00004479"/>
    </source>
</evidence>
<dbReference type="Pfam" id="PF00047">
    <property type="entry name" value="ig"/>
    <property type="match status" value="2"/>
</dbReference>
<protein>
    <recommendedName>
        <fullName evidence="14">Ig-like domain-containing protein</fullName>
    </recommendedName>
</protein>
<keyword evidence="8" id="KW-0472">Membrane</keyword>
<evidence type="ECO:0000256" key="10">
    <source>
        <dbReference type="ARBA" id="ARBA00023180"/>
    </source>
</evidence>
<keyword evidence="5" id="KW-0677">Repeat</keyword>
<dbReference type="InterPro" id="IPR003598">
    <property type="entry name" value="Ig_sub2"/>
</dbReference>